<dbReference type="Proteomes" id="UP000255508">
    <property type="component" value="Unassembled WGS sequence"/>
</dbReference>
<dbReference type="InterPro" id="IPR002104">
    <property type="entry name" value="Integrase_catalytic"/>
</dbReference>
<evidence type="ECO:0000313" key="4">
    <source>
        <dbReference type="Proteomes" id="UP000255508"/>
    </source>
</evidence>
<dbReference type="EMBL" id="QFXD01000261">
    <property type="protein sequence ID" value="RDH88010.1"/>
    <property type="molecule type" value="Genomic_DNA"/>
</dbReference>
<sequence>MNYFNYQSPLRAFIKGMIREKRSLGYKYDSSPRILYKFDQFCLQYGCAGAGITKKLVFAWIQRKPNESLATLHNRASVVRQLALYITRLGVQAYVLPKDSLPKMPGYTPYIFSDKEMAALFKQADACHYCAEVPLRHRIMPLLFRLLYGCGLRISEALNLRPQDVDLDAGVLTVVDGKFNKDRLVPMAPENTRRCRGYMKDVHLFSDENAYFFPAPDGRRLSR</sequence>
<name>A0A370DUL0_9GAMM</name>
<dbReference type="SUPFAM" id="SSF56349">
    <property type="entry name" value="DNA breaking-rejoining enzymes"/>
    <property type="match status" value="1"/>
</dbReference>
<dbReference type="Gene3D" id="1.10.443.10">
    <property type="entry name" value="Intergrase catalytic core"/>
    <property type="match status" value="1"/>
</dbReference>
<gene>
    <name evidence="3" type="ORF">DIZ79_15095</name>
</gene>
<dbReference type="InterPro" id="IPR011010">
    <property type="entry name" value="DNA_brk_join_enz"/>
</dbReference>
<dbReference type="Pfam" id="PF00589">
    <property type="entry name" value="Phage_integrase"/>
    <property type="match status" value="1"/>
</dbReference>
<proteinExistence type="predicted"/>
<keyword evidence="1" id="KW-0233">DNA recombination</keyword>
<comment type="caution">
    <text evidence="3">The sequence shown here is derived from an EMBL/GenBank/DDBJ whole genome shotgun (WGS) entry which is preliminary data.</text>
</comment>
<organism evidence="3 4">
    <name type="scientific">endosymbiont of Lamellibrachia luymesi</name>
    <dbReference type="NCBI Taxonomy" id="2200907"/>
    <lineage>
        <taxon>Bacteria</taxon>
        <taxon>Pseudomonadati</taxon>
        <taxon>Pseudomonadota</taxon>
        <taxon>Gammaproteobacteria</taxon>
        <taxon>sulfur-oxidizing symbionts</taxon>
    </lineage>
</organism>
<dbReference type="InterPro" id="IPR013762">
    <property type="entry name" value="Integrase-like_cat_sf"/>
</dbReference>
<dbReference type="GO" id="GO:0003677">
    <property type="term" value="F:DNA binding"/>
    <property type="evidence" value="ECO:0007669"/>
    <property type="project" value="InterPro"/>
</dbReference>
<feature type="domain" description="Tyr recombinase" evidence="2">
    <location>
        <begin position="107"/>
        <end position="223"/>
    </location>
</feature>
<evidence type="ECO:0000259" key="2">
    <source>
        <dbReference type="PROSITE" id="PS51898"/>
    </source>
</evidence>
<dbReference type="AlphaFoldDB" id="A0A370DUL0"/>
<evidence type="ECO:0000313" key="3">
    <source>
        <dbReference type="EMBL" id="RDH88010.1"/>
    </source>
</evidence>
<dbReference type="PROSITE" id="PS51898">
    <property type="entry name" value="TYR_RECOMBINASE"/>
    <property type="match status" value="1"/>
</dbReference>
<reference evidence="3 4" key="1">
    <citation type="journal article" date="2018" name="ISME J.">
        <title>Endosymbiont genomes yield clues of tubeworm success.</title>
        <authorList>
            <person name="Li Y."/>
            <person name="Liles M.R."/>
            <person name="Halanych K.M."/>
        </authorList>
    </citation>
    <scope>NUCLEOTIDE SEQUENCE [LARGE SCALE GENOMIC DNA]</scope>
    <source>
        <strain evidence="3">A1422</strain>
    </source>
</reference>
<accession>A0A370DUL0</accession>
<protein>
    <submittedName>
        <fullName evidence="3">Integrase</fullName>
    </submittedName>
</protein>
<evidence type="ECO:0000256" key="1">
    <source>
        <dbReference type="ARBA" id="ARBA00023172"/>
    </source>
</evidence>
<dbReference type="GO" id="GO:0015074">
    <property type="term" value="P:DNA integration"/>
    <property type="evidence" value="ECO:0007669"/>
    <property type="project" value="InterPro"/>
</dbReference>
<dbReference type="GO" id="GO:0006310">
    <property type="term" value="P:DNA recombination"/>
    <property type="evidence" value="ECO:0007669"/>
    <property type="project" value="UniProtKB-KW"/>
</dbReference>